<evidence type="ECO:0000313" key="4">
    <source>
        <dbReference type="Proteomes" id="UP000044841"/>
    </source>
</evidence>
<reference evidence="3 4" key="1">
    <citation type="submission" date="2015-07" db="EMBL/GenBank/DDBJ databases">
        <authorList>
            <person name="Noorani M."/>
        </authorList>
    </citation>
    <scope>NUCLEOTIDE SEQUENCE [LARGE SCALE GENOMIC DNA]</scope>
    <source>
        <strain evidence="3">BBA 69670</strain>
    </source>
</reference>
<protein>
    <recommendedName>
        <fullName evidence="5">Transmembrane protein</fullName>
    </recommendedName>
</protein>
<feature type="region of interest" description="Disordered" evidence="1">
    <location>
        <begin position="43"/>
        <end position="65"/>
    </location>
</feature>
<keyword evidence="4" id="KW-1185">Reference proteome</keyword>
<keyword evidence="2" id="KW-0732">Signal</keyword>
<evidence type="ECO:0000256" key="2">
    <source>
        <dbReference type="SAM" id="SignalP"/>
    </source>
</evidence>
<evidence type="ECO:0008006" key="5">
    <source>
        <dbReference type="Google" id="ProtNLM"/>
    </source>
</evidence>
<evidence type="ECO:0000313" key="3">
    <source>
        <dbReference type="EMBL" id="CUA73117.1"/>
    </source>
</evidence>
<dbReference type="EMBL" id="CYGV01001348">
    <property type="protein sequence ID" value="CUA73117.1"/>
    <property type="molecule type" value="Genomic_DNA"/>
</dbReference>
<evidence type="ECO:0000256" key="1">
    <source>
        <dbReference type="SAM" id="MobiDB-lite"/>
    </source>
</evidence>
<proteinExistence type="predicted"/>
<accession>A0A0K6G4D3</accession>
<gene>
    <name evidence="3" type="ORF">RSOLAG22IIIB_10548</name>
</gene>
<feature type="compositionally biased region" description="Polar residues" evidence="1">
    <location>
        <begin position="49"/>
        <end position="62"/>
    </location>
</feature>
<dbReference type="Proteomes" id="UP000044841">
    <property type="component" value="Unassembled WGS sequence"/>
</dbReference>
<name>A0A0K6G4D3_9AGAM</name>
<dbReference type="AlphaFoldDB" id="A0A0K6G4D3"/>
<sequence length="220" mass="23561">MRSFNRLLSTLTLILSLGFIVNALPSTHHSSLISYRQSTPDAYDGKTGHYQSNQRPHASSNDPPVHNEVNIPGQVWVFKGKLDTRLALLVKSTSIEDAEARTKDILSIIEAQSSQLTNLSANVSAEARLDIARVVINVFIDIISACARLSLKLGAPLVINLLADIDSAFSAYLLVLTNCVSGLGPILTNLAIHIDAGTIADLHVVGMTQCVKLLGLAGLV</sequence>
<feature type="signal peptide" evidence="2">
    <location>
        <begin position="1"/>
        <end position="23"/>
    </location>
</feature>
<organism evidence="3 4">
    <name type="scientific">Rhizoctonia solani</name>
    <dbReference type="NCBI Taxonomy" id="456999"/>
    <lineage>
        <taxon>Eukaryota</taxon>
        <taxon>Fungi</taxon>
        <taxon>Dikarya</taxon>
        <taxon>Basidiomycota</taxon>
        <taxon>Agaricomycotina</taxon>
        <taxon>Agaricomycetes</taxon>
        <taxon>Cantharellales</taxon>
        <taxon>Ceratobasidiaceae</taxon>
        <taxon>Rhizoctonia</taxon>
    </lineage>
</organism>
<feature type="chain" id="PRO_5005502918" description="Transmembrane protein" evidence="2">
    <location>
        <begin position="24"/>
        <end position="220"/>
    </location>
</feature>